<sequence length="37" mass="4454">MAHEEWCQLYSDHTGDCQDFADIFWWGDDKHHETEGI</sequence>
<name>A0A097BXN0_9CAUD</name>
<gene>
    <name evidence="1" type="ORF">PBI_VOHMINGHAZI_96</name>
</gene>
<dbReference type="RefSeq" id="YP_009224218.1">
    <property type="nucleotide sequence ID" value="NC_029077.1"/>
</dbReference>
<organism evidence="1 2">
    <name type="scientific">Mycobacterium phage VohminGhazi</name>
    <dbReference type="NCBI Taxonomy" id="1542912"/>
    <lineage>
        <taxon>Viruses</taxon>
        <taxon>Duplodnaviria</taxon>
        <taxon>Heunggongvirae</taxon>
        <taxon>Uroviricota</taxon>
        <taxon>Caudoviricetes</taxon>
        <taxon>Gladiatorvirus</taxon>
        <taxon>Gladiatorvirus ericB</taxon>
    </lineage>
</organism>
<proteinExistence type="predicted"/>
<dbReference type="EMBL" id="KM401838">
    <property type="protein sequence ID" value="AIS73669.1"/>
    <property type="molecule type" value="Genomic_DNA"/>
</dbReference>
<reference evidence="1 2" key="1">
    <citation type="submission" date="2014-08" db="EMBL/GenBank/DDBJ databases">
        <authorList>
            <person name="Baker A.R."/>
            <person name="Burr A.R."/>
            <person name="Dasin A.T."/>
            <person name="Garcia J.E."/>
            <person name="Guerrero B.J."/>
            <person name="Jones M.I."/>
            <person name="Kim J.T."/>
            <person name="Rockwood T.C."/>
            <person name="Shen A.C.Y."/>
            <person name="Stoddart K.E."/>
            <person name="Truong Q.M."/>
            <person name="Villegas R.L."/>
            <person name="Walker J.M."/>
            <person name="Bhuiyan S."/>
            <person name="Benjamin R.C."/>
            <person name="Hughes L.E."/>
            <person name="Hale R.H."/>
            <person name="Visi D.H."/>
            <person name="Allen M.S."/>
            <person name="Anders K.R."/>
            <person name="Braun M.A."/>
            <person name="Delesalle V.A."/>
            <person name="Ware V.C."/>
            <person name="Bradley K.W."/>
            <person name="Barker L.P."/>
            <person name="Asai D.J."/>
            <person name="Bowman C.A."/>
            <person name="Russell D.A."/>
            <person name="Pope W.H."/>
            <person name="Jacobs-Sera D."/>
            <person name="Hendrix R.W."/>
            <person name="Hatfull G.F."/>
        </authorList>
    </citation>
    <scope>NUCLEOTIDE SEQUENCE [LARGE SCALE GENOMIC DNA]</scope>
</reference>
<evidence type="ECO:0000313" key="2">
    <source>
        <dbReference type="Proteomes" id="UP000029887"/>
    </source>
</evidence>
<dbReference type="Proteomes" id="UP000029887">
    <property type="component" value="Segment"/>
</dbReference>
<dbReference type="GeneID" id="26795364"/>
<accession>A0A097BXN0</accession>
<dbReference type="KEGG" id="vg:26795364"/>
<dbReference type="OrthoDB" id="26815at10239"/>
<protein>
    <submittedName>
        <fullName evidence="1">Uncharacterized protein</fullName>
    </submittedName>
</protein>
<evidence type="ECO:0000313" key="1">
    <source>
        <dbReference type="EMBL" id="AIS73669.1"/>
    </source>
</evidence>